<organism evidence="2 3">
    <name type="scientific">Morus notabilis</name>
    <dbReference type="NCBI Taxonomy" id="981085"/>
    <lineage>
        <taxon>Eukaryota</taxon>
        <taxon>Viridiplantae</taxon>
        <taxon>Streptophyta</taxon>
        <taxon>Embryophyta</taxon>
        <taxon>Tracheophyta</taxon>
        <taxon>Spermatophyta</taxon>
        <taxon>Magnoliopsida</taxon>
        <taxon>eudicotyledons</taxon>
        <taxon>Gunneridae</taxon>
        <taxon>Pentapetalae</taxon>
        <taxon>rosids</taxon>
        <taxon>fabids</taxon>
        <taxon>Rosales</taxon>
        <taxon>Moraceae</taxon>
        <taxon>Moreae</taxon>
        <taxon>Morus</taxon>
    </lineage>
</organism>
<reference evidence="3" key="1">
    <citation type="submission" date="2013-01" db="EMBL/GenBank/DDBJ databases">
        <title>Draft Genome Sequence of a Mulberry Tree, Morus notabilis C.K. Schneid.</title>
        <authorList>
            <person name="He N."/>
            <person name="Zhao S."/>
        </authorList>
    </citation>
    <scope>NUCLEOTIDE SEQUENCE</scope>
</reference>
<protein>
    <submittedName>
        <fullName evidence="2">Putative AC9 transposase</fullName>
    </submittedName>
</protein>
<dbReference type="eggNOG" id="KOG1121">
    <property type="taxonomic scope" value="Eukaryota"/>
</dbReference>
<accession>W9RFF2</accession>
<proteinExistence type="predicted"/>
<dbReference type="SUPFAM" id="SSF53098">
    <property type="entry name" value="Ribonuclease H-like"/>
    <property type="match status" value="1"/>
</dbReference>
<dbReference type="Pfam" id="PF05699">
    <property type="entry name" value="Dimer_Tnp_hAT"/>
    <property type="match status" value="1"/>
</dbReference>
<dbReference type="InterPro" id="IPR008906">
    <property type="entry name" value="HATC_C_dom"/>
</dbReference>
<gene>
    <name evidence="2" type="ORF">L484_024746</name>
</gene>
<evidence type="ECO:0000313" key="2">
    <source>
        <dbReference type="EMBL" id="EXB68726.1"/>
    </source>
</evidence>
<dbReference type="Proteomes" id="UP000030645">
    <property type="component" value="Unassembled WGS sequence"/>
</dbReference>
<dbReference type="GO" id="GO:0046983">
    <property type="term" value="F:protein dimerization activity"/>
    <property type="evidence" value="ECO:0007669"/>
    <property type="project" value="InterPro"/>
</dbReference>
<feature type="domain" description="HAT C-terminal dimerisation" evidence="1">
    <location>
        <begin position="3"/>
        <end position="80"/>
    </location>
</feature>
<dbReference type="PANTHER" id="PTHR23272:SF161">
    <property type="entry name" value="ZINC FINGER BED DOMAIN-CONTAINING PROTEIN RICESLEEPER 1-LIKE"/>
    <property type="match status" value="1"/>
</dbReference>
<evidence type="ECO:0000259" key="1">
    <source>
        <dbReference type="Pfam" id="PF05699"/>
    </source>
</evidence>
<name>W9RFF2_9ROSA</name>
<dbReference type="PANTHER" id="PTHR23272">
    <property type="entry name" value="BED FINGER-RELATED"/>
    <property type="match status" value="1"/>
</dbReference>
<sequence length="106" mass="12068">MAYLSEGLVVGGTAESFDLVQWWRARALTWPILTRLAIDIFSIPVSIVSSEQAFSTTGRILEERRNALQRDIVEALVCIRIRIGPINVYMIQFRWQAKNGSMNLID</sequence>
<evidence type="ECO:0000313" key="3">
    <source>
        <dbReference type="Proteomes" id="UP000030645"/>
    </source>
</evidence>
<dbReference type="InterPro" id="IPR012337">
    <property type="entry name" value="RNaseH-like_sf"/>
</dbReference>
<keyword evidence="3" id="KW-1185">Reference proteome</keyword>
<dbReference type="AlphaFoldDB" id="W9RFF2"/>
<dbReference type="EMBL" id="KE344580">
    <property type="protein sequence ID" value="EXB68726.1"/>
    <property type="molecule type" value="Genomic_DNA"/>
</dbReference>